<evidence type="ECO:0000313" key="4">
    <source>
        <dbReference type="Proteomes" id="UP001642540"/>
    </source>
</evidence>
<dbReference type="InterPro" id="IPR011022">
    <property type="entry name" value="Arrestin_C-like"/>
</dbReference>
<feature type="region of interest" description="Disordered" evidence="1">
    <location>
        <begin position="418"/>
        <end position="441"/>
    </location>
</feature>
<dbReference type="InterPro" id="IPR014752">
    <property type="entry name" value="Arrestin-like_C"/>
</dbReference>
<dbReference type="InterPro" id="IPR050357">
    <property type="entry name" value="Arrestin_domain-protein"/>
</dbReference>
<sequence>MSFAAAMLGAGGSMRSGCKPGKLGHFHCQFSGVMVLENGTLKPYGRIDGQLAIDIGWPINHCGIRVQLEALCSLKYETKLDNRVSFHKKLENIMEGTGEKGVFDNYQASPVMTDILPEKTHPQRYELPAGNNRFRFTLQAPGETLPAPFRTGYGSLVYKLVAYMRAENGFLVQIGERILRFGGYHNLSQNIDALRPIEIERSVKKSIFSSKKIVTANLHLESCGYLPEEDLPFTLCIRNPRCLPLQMSMKLNQRAIYSVDGSKKTTVATLDEAINEIFEPDCESTWVHTLKVHKAASPSYCIHPMYTVTHILQYKVKIDDYSILKGEVPIFIGTTREPVELLMISANCLNVIDERFPARRGSTSSTHSDCSGLTCSSTLPPTYSQLTSRIPSLETLPPPYDDLSSGRERLGGLKFRVVPPDETPGNCSQHDTTPATPCGDD</sequence>
<reference evidence="3 4" key="1">
    <citation type="submission" date="2024-08" db="EMBL/GenBank/DDBJ databases">
        <authorList>
            <person name="Cucini C."/>
            <person name="Frati F."/>
        </authorList>
    </citation>
    <scope>NUCLEOTIDE SEQUENCE [LARGE SCALE GENOMIC DNA]</scope>
</reference>
<evidence type="ECO:0000256" key="1">
    <source>
        <dbReference type="SAM" id="MobiDB-lite"/>
    </source>
</evidence>
<feature type="domain" description="Arrestin C-terminal-like" evidence="2">
    <location>
        <begin position="211"/>
        <end position="335"/>
    </location>
</feature>
<protein>
    <recommendedName>
        <fullName evidence="2">Arrestin C-terminal-like domain-containing protein</fullName>
    </recommendedName>
</protein>
<dbReference type="Pfam" id="PF02752">
    <property type="entry name" value="Arrestin_C"/>
    <property type="match status" value="1"/>
</dbReference>
<accession>A0ABP1QU51</accession>
<dbReference type="Gene3D" id="2.60.40.640">
    <property type="match status" value="2"/>
</dbReference>
<proteinExistence type="predicted"/>
<feature type="compositionally biased region" description="Polar residues" evidence="1">
    <location>
        <begin position="425"/>
        <end position="435"/>
    </location>
</feature>
<evidence type="ECO:0000313" key="3">
    <source>
        <dbReference type="EMBL" id="CAL8111571.1"/>
    </source>
</evidence>
<evidence type="ECO:0000259" key="2">
    <source>
        <dbReference type="Pfam" id="PF02752"/>
    </source>
</evidence>
<comment type="caution">
    <text evidence="3">The sequence shown here is derived from an EMBL/GenBank/DDBJ whole genome shotgun (WGS) entry which is preliminary data.</text>
</comment>
<name>A0ABP1QU51_9HEXA</name>
<dbReference type="PANTHER" id="PTHR11188:SF17">
    <property type="entry name" value="FI21816P1"/>
    <property type="match status" value="1"/>
</dbReference>
<dbReference type="EMBL" id="CAXLJM020000046">
    <property type="protein sequence ID" value="CAL8111571.1"/>
    <property type="molecule type" value="Genomic_DNA"/>
</dbReference>
<keyword evidence="4" id="KW-1185">Reference proteome</keyword>
<gene>
    <name evidence="3" type="ORF">ODALV1_LOCUS15160</name>
</gene>
<dbReference type="PANTHER" id="PTHR11188">
    <property type="entry name" value="ARRESTIN DOMAIN CONTAINING PROTEIN"/>
    <property type="match status" value="1"/>
</dbReference>
<dbReference type="Proteomes" id="UP001642540">
    <property type="component" value="Unassembled WGS sequence"/>
</dbReference>
<organism evidence="3 4">
    <name type="scientific">Orchesella dallaii</name>
    <dbReference type="NCBI Taxonomy" id="48710"/>
    <lineage>
        <taxon>Eukaryota</taxon>
        <taxon>Metazoa</taxon>
        <taxon>Ecdysozoa</taxon>
        <taxon>Arthropoda</taxon>
        <taxon>Hexapoda</taxon>
        <taxon>Collembola</taxon>
        <taxon>Entomobryomorpha</taxon>
        <taxon>Entomobryoidea</taxon>
        <taxon>Orchesellidae</taxon>
        <taxon>Orchesellinae</taxon>
        <taxon>Orchesella</taxon>
    </lineage>
</organism>